<dbReference type="Gene3D" id="3.30.230.10">
    <property type="match status" value="1"/>
</dbReference>
<dbReference type="CDD" id="cd00782">
    <property type="entry name" value="MutL_Trans"/>
    <property type="match status" value="1"/>
</dbReference>
<dbReference type="InterPro" id="IPR014790">
    <property type="entry name" value="MutL_C"/>
</dbReference>
<keyword evidence="9" id="KW-1185">Reference proteome</keyword>
<dbReference type="InterPro" id="IPR036890">
    <property type="entry name" value="HATPase_C_sf"/>
</dbReference>
<dbReference type="Gene3D" id="3.30.1370.100">
    <property type="entry name" value="MutL, C-terminal domain, regulatory subdomain"/>
    <property type="match status" value="1"/>
</dbReference>
<name>A0A9W6FU78_9BACT</name>
<dbReference type="InterPro" id="IPR014762">
    <property type="entry name" value="DNA_mismatch_repair_CS"/>
</dbReference>
<evidence type="ECO:0000313" key="8">
    <source>
        <dbReference type="EMBL" id="GLI34957.1"/>
    </source>
</evidence>
<dbReference type="InterPro" id="IPR014721">
    <property type="entry name" value="Ribsml_uS5_D2-typ_fold_subgr"/>
</dbReference>
<dbReference type="RefSeq" id="WP_281794444.1">
    <property type="nucleotide sequence ID" value="NZ_BSDR01000001.1"/>
</dbReference>
<evidence type="ECO:0000259" key="6">
    <source>
        <dbReference type="SMART" id="SM00853"/>
    </source>
</evidence>
<dbReference type="NCBIfam" id="TIGR00585">
    <property type="entry name" value="mutl"/>
    <property type="match status" value="1"/>
</dbReference>
<comment type="similarity">
    <text evidence="1 5">Belongs to the DNA mismatch repair MutL/HexB family.</text>
</comment>
<dbReference type="HAMAP" id="MF_00149">
    <property type="entry name" value="DNA_mis_repair"/>
    <property type="match status" value="1"/>
</dbReference>
<dbReference type="SUPFAM" id="SSF118116">
    <property type="entry name" value="DNA mismatch repair protein MutL"/>
    <property type="match status" value="1"/>
</dbReference>
<accession>A0A9W6FU78</accession>
<dbReference type="Pfam" id="PF13589">
    <property type="entry name" value="HATPase_c_3"/>
    <property type="match status" value="1"/>
</dbReference>
<dbReference type="SUPFAM" id="SSF55874">
    <property type="entry name" value="ATPase domain of HSP90 chaperone/DNA topoisomerase II/histidine kinase"/>
    <property type="match status" value="1"/>
</dbReference>
<proteinExistence type="inferred from homology"/>
<dbReference type="InterPro" id="IPR037198">
    <property type="entry name" value="MutL_C_sf"/>
</dbReference>
<dbReference type="GO" id="GO:0005524">
    <property type="term" value="F:ATP binding"/>
    <property type="evidence" value="ECO:0007669"/>
    <property type="project" value="InterPro"/>
</dbReference>
<dbReference type="InterPro" id="IPR013507">
    <property type="entry name" value="DNA_mismatch_S5_2-like"/>
</dbReference>
<dbReference type="GO" id="GO:0006298">
    <property type="term" value="P:mismatch repair"/>
    <property type="evidence" value="ECO:0007669"/>
    <property type="project" value="UniProtKB-UniRule"/>
</dbReference>
<dbReference type="SUPFAM" id="SSF54211">
    <property type="entry name" value="Ribosomal protein S5 domain 2-like"/>
    <property type="match status" value="1"/>
</dbReference>
<feature type="domain" description="DNA mismatch repair protein S5" evidence="7">
    <location>
        <begin position="209"/>
        <end position="327"/>
    </location>
</feature>
<comment type="function">
    <text evidence="5">This protein is involved in the repair of mismatches in DNA. It is required for dam-dependent methyl-directed DNA mismatch repair. May act as a 'molecular matchmaker', a protein that promotes the formation of a stable complex between two or more DNA-binding proteins in an ATP-dependent manner without itself being part of a final effector complex.</text>
</comment>
<dbReference type="AlphaFoldDB" id="A0A9W6FU78"/>
<sequence>MSRITILPDTLCNQIAAGEVVERPAAVVKELVENSIDAGSRKISLNLLQGGRKEIRVVDNGVGMDPDDALLALERHATSKIKTLDDLQAIHSLGFRGEALPSIAAVSRFELTTREADALSGRLIRVESGILRDIRETGCPPGTMITVRDLFYNIPARRKFLRSVETEMAHIGDQFLRLAMAHPEIHFQLTHQERLQYDFPRAGDLIQRAGQVLGFDKIKKLKPFSVQTPSIRLEGLVSPPDVQRASGHSLFVYVNGRPVWDRTVNRAILGAYDSMLPKGKFPMVVLFMEIQPDLVDVNVHPTKREVRFRNPGEILETVRNALLKGLLDSGRRGSLDAPQRPLSSHEQPLPQRSYCLRETQVSLEDLLLRQIERESSSSPVQVKAFPDMAPPAAHMLSPLEDSEPDAFPEESASGGEMFFSRLPVLGQLANSYILLESSDGLILVDQHAAHERVIYDRLCADGPQEAGQRLMQSVVLELLPKEALMLKRWIPSLREIGFEIESFGGNSFVIHTVPAILSNHSPDVLIRELLETAHEDEDAPRWDLLAGLAKTASCHGAIRAGQKLRTEEIHHLLETLDRTRISATCPHGRPLWFKLTLDEIARLFHRT</sequence>
<dbReference type="InterPro" id="IPR020667">
    <property type="entry name" value="DNA_mismatch_repair_MutL"/>
</dbReference>
<dbReference type="InterPro" id="IPR042121">
    <property type="entry name" value="MutL_C_regsub"/>
</dbReference>
<evidence type="ECO:0000313" key="9">
    <source>
        <dbReference type="Proteomes" id="UP001144372"/>
    </source>
</evidence>
<dbReference type="InterPro" id="IPR002099">
    <property type="entry name" value="MutL/Mlh/PMS"/>
</dbReference>
<organism evidence="8 9">
    <name type="scientific">Desulforhabdus amnigena</name>
    <dbReference type="NCBI Taxonomy" id="40218"/>
    <lineage>
        <taxon>Bacteria</taxon>
        <taxon>Pseudomonadati</taxon>
        <taxon>Thermodesulfobacteriota</taxon>
        <taxon>Syntrophobacteria</taxon>
        <taxon>Syntrophobacterales</taxon>
        <taxon>Syntrophobacteraceae</taxon>
        <taxon>Desulforhabdus</taxon>
    </lineage>
</organism>
<dbReference type="InterPro" id="IPR042120">
    <property type="entry name" value="MutL_C_dimsub"/>
</dbReference>
<dbReference type="PANTHER" id="PTHR10073:SF12">
    <property type="entry name" value="DNA MISMATCH REPAIR PROTEIN MLH1"/>
    <property type="match status" value="1"/>
</dbReference>
<dbReference type="SMART" id="SM00853">
    <property type="entry name" value="MutL_C"/>
    <property type="match status" value="1"/>
</dbReference>
<dbReference type="EMBL" id="BSDR01000001">
    <property type="protein sequence ID" value="GLI34957.1"/>
    <property type="molecule type" value="Genomic_DNA"/>
</dbReference>
<evidence type="ECO:0000256" key="4">
    <source>
        <dbReference type="ARBA" id="ARBA00023204"/>
    </source>
</evidence>
<comment type="caution">
    <text evidence="8">The sequence shown here is derived from an EMBL/GenBank/DDBJ whole genome shotgun (WGS) entry which is preliminary data.</text>
</comment>
<protein>
    <recommendedName>
        <fullName evidence="2 5">DNA mismatch repair protein MutL</fullName>
    </recommendedName>
</protein>
<feature type="domain" description="MutL C-terminal dimerisation" evidence="6">
    <location>
        <begin position="424"/>
        <end position="564"/>
    </location>
</feature>
<evidence type="ECO:0000256" key="1">
    <source>
        <dbReference type="ARBA" id="ARBA00006082"/>
    </source>
</evidence>
<dbReference type="PANTHER" id="PTHR10073">
    <property type="entry name" value="DNA MISMATCH REPAIR PROTEIN MLH, PMS, MUTL"/>
    <property type="match status" value="1"/>
</dbReference>
<dbReference type="Gene3D" id="3.30.1540.20">
    <property type="entry name" value="MutL, C-terminal domain, dimerisation subdomain"/>
    <property type="match status" value="1"/>
</dbReference>
<dbReference type="Proteomes" id="UP001144372">
    <property type="component" value="Unassembled WGS sequence"/>
</dbReference>
<dbReference type="CDD" id="cd16926">
    <property type="entry name" value="HATPase_MutL-MLH-PMS-like"/>
    <property type="match status" value="1"/>
</dbReference>
<evidence type="ECO:0000259" key="7">
    <source>
        <dbReference type="SMART" id="SM01340"/>
    </source>
</evidence>
<evidence type="ECO:0000256" key="5">
    <source>
        <dbReference type="HAMAP-Rule" id="MF_00149"/>
    </source>
</evidence>
<keyword evidence="3 5" id="KW-0227">DNA damage</keyword>
<dbReference type="InterPro" id="IPR038973">
    <property type="entry name" value="MutL/Mlh/Pms-like"/>
</dbReference>
<keyword evidence="4 5" id="KW-0234">DNA repair</keyword>
<dbReference type="InterPro" id="IPR020568">
    <property type="entry name" value="Ribosomal_Su5_D2-typ_SF"/>
</dbReference>
<dbReference type="Pfam" id="PF08676">
    <property type="entry name" value="MutL_C"/>
    <property type="match status" value="1"/>
</dbReference>
<dbReference type="Pfam" id="PF01119">
    <property type="entry name" value="DNA_mis_repair"/>
    <property type="match status" value="1"/>
</dbReference>
<dbReference type="GO" id="GO:0032300">
    <property type="term" value="C:mismatch repair complex"/>
    <property type="evidence" value="ECO:0007669"/>
    <property type="project" value="InterPro"/>
</dbReference>
<dbReference type="GO" id="GO:0030983">
    <property type="term" value="F:mismatched DNA binding"/>
    <property type="evidence" value="ECO:0007669"/>
    <property type="project" value="InterPro"/>
</dbReference>
<dbReference type="SMART" id="SM01340">
    <property type="entry name" value="DNA_mis_repair"/>
    <property type="match status" value="1"/>
</dbReference>
<dbReference type="FunFam" id="3.30.565.10:FF:000003">
    <property type="entry name" value="DNA mismatch repair endonuclease MutL"/>
    <property type="match status" value="1"/>
</dbReference>
<evidence type="ECO:0000256" key="2">
    <source>
        <dbReference type="ARBA" id="ARBA00021975"/>
    </source>
</evidence>
<reference evidence="8" key="1">
    <citation type="submission" date="2022-12" db="EMBL/GenBank/DDBJ databases">
        <title>Reference genome sequencing for broad-spectrum identification of bacterial and archaeal isolates by mass spectrometry.</title>
        <authorList>
            <person name="Sekiguchi Y."/>
            <person name="Tourlousse D.M."/>
        </authorList>
    </citation>
    <scope>NUCLEOTIDE SEQUENCE</scope>
    <source>
        <strain evidence="8">ASRB1</strain>
    </source>
</reference>
<gene>
    <name evidence="5 8" type="primary">mutL</name>
    <name evidence="8" type="ORF">DAMNIGENAA_23900</name>
</gene>
<evidence type="ECO:0000256" key="3">
    <source>
        <dbReference type="ARBA" id="ARBA00022763"/>
    </source>
</evidence>
<dbReference type="Gene3D" id="3.30.565.10">
    <property type="entry name" value="Histidine kinase-like ATPase, C-terminal domain"/>
    <property type="match status" value="1"/>
</dbReference>
<dbReference type="GO" id="GO:0016887">
    <property type="term" value="F:ATP hydrolysis activity"/>
    <property type="evidence" value="ECO:0007669"/>
    <property type="project" value="InterPro"/>
</dbReference>
<dbReference type="GO" id="GO:0140664">
    <property type="term" value="F:ATP-dependent DNA damage sensor activity"/>
    <property type="evidence" value="ECO:0007669"/>
    <property type="project" value="InterPro"/>
</dbReference>
<dbReference type="PROSITE" id="PS00058">
    <property type="entry name" value="DNA_MISMATCH_REPAIR_1"/>
    <property type="match status" value="1"/>
</dbReference>